<evidence type="ECO:0000256" key="2">
    <source>
        <dbReference type="ARBA" id="ARBA00022777"/>
    </source>
</evidence>
<dbReference type="Proteomes" id="UP000002192">
    <property type="component" value="Chromosome"/>
</dbReference>
<evidence type="ECO:0000256" key="3">
    <source>
        <dbReference type="ARBA" id="ARBA00022840"/>
    </source>
</evidence>
<proteinExistence type="predicted"/>
<dbReference type="SUPFAM" id="SSF54211">
    <property type="entry name" value="Ribosomal protein S5 domain 2-like"/>
    <property type="match status" value="1"/>
</dbReference>
<name>Q7VR75_BLOFL</name>
<dbReference type="EMBL" id="BX248583">
    <property type="protein sequence ID" value="CAD83414.1"/>
    <property type="molecule type" value="Genomic_DNA"/>
</dbReference>
<dbReference type="AlphaFoldDB" id="Q7VR75"/>
<dbReference type="InterPro" id="IPR014721">
    <property type="entry name" value="Ribsml_uS5_D2-typ_fold_subgr"/>
</dbReference>
<dbReference type="InterPro" id="IPR020568">
    <property type="entry name" value="Ribosomal_Su5_D2-typ_SF"/>
</dbReference>
<dbReference type="Gene3D" id="3.30.230.10">
    <property type="match status" value="1"/>
</dbReference>
<keyword evidence="4" id="KW-0808">Transferase</keyword>
<keyword evidence="3" id="KW-0067">ATP-binding</keyword>
<dbReference type="STRING" id="203907.Bfl347"/>
<evidence type="ECO:0000313" key="4">
    <source>
        <dbReference type="EMBL" id="CAD83414.1"/>
    </source>
</evidence>
<dbReference type="eggNOG" id="COG1947">
    <property type="taxonomic scope" value="Bacteria"/>
</dbReference>
<accession>Q7VR75</accession>
<dbReference type="KEGG" id="bfl:Bfl347"/>
<keyword evidence="1" id="KW-0547">Nucleotide-binding</keyword>
<dbReference type="HOGENOM" id="CLU_1088471_0_0_6"/>
<organism evidence="4 5">
    <name type="scientific">Blochmanniella floridana</name>
    <dbReference type="NCBI Taxonomy" id="203907"/>
    <lineage>
        <taxon>Bacteria</taxon>
        <taxon>Pseudomonadati</taxon>
        <taxon>Pseudomonadota</taxon>
        <taxon>Gammaproteobacteria</taxon>
        <taxon>Enterobacterales</taxon>
        <taxon>Enterobacteriaceae</taxon>
        <taxon>ant endosymbionts</taxon>
        <taxon>Candidatus Blochmanniella</taxon>
    </lineage>
</organism>
<sequence length="255" mass="29710">MRLFKNMGNTLSKDNLIMNIAQLLSSYCGIKTLGSDMILNTKIPIGSELRGCSSNAATALVVLNYRWKCLFKKSVLVKLGLMLKANFPVFVSEYLSLREGLEEKFISVSLPKKKWYVTFMSCVQVNTSQIFNIYILSGHNYSPYGSRQELSNIPFHNDLDLIVRQIFSEIEIYSIYLSRYTSIYLTEIGYCIFPKFINKNLRIKYKKSLLSYIRSIITKGVYTYLLYIKYNLNILIMFDLSKKLFLYYKKIIFKS</sequence>
<keyword evidence="5" id="KW-1185">Reference proteome</keyword>
<gene>
    <name evidence="4" type="primary">ipk</name>
    <name evidence="4" type="ordered locus">Bfl347</name>
</gene>
<dbReference type="Gene3D" id="3.30.70.890">
    <property type="entry name" value="GHMP kinase, C-terminal domain"/>
    <property type="match status" value="1"/>
</dbReference>
<dbReference type="PANTHER" id="PTHR43527">
    <property type="entry name" value="4-DIPHOSPHOCYTIDYL-2-C-METHYL-D-ERYTHRITOL KINASE, CHLOROPLASTIC"/>
    <property type="match status" value="1"/>
</dbReference>
<evidence type="ECO:0000313" key="5">
    <source>
        <dbReference type="Proteomes" id="UP000002192"/>
    </source>
</evidence>
<protein>
    <submittedName>
        <fullName evidence="4">Isopentenyl monophosphate kinase</fullName>
        <ecNumber evidence="4">2.7.1.148</ecNumber>
    </submittedName>
</protein>
<evidence type="ECO:0000256" key="1">
    <source>
        <dbReference type="ARBA" id="ARBA00022741"/>
    </source>
</evidence>
<dbReference type="PANTHER" id="PTHR43527:SF2">
    <property type="entry name" value="4-DIPHOSPHOCYTIDYL-2-C-METHYL-D-ERYTHRITOL KINASE, CHLOROPLASTIC"/>
    <property type="match status" value="1"/>
</dbReference>
<dbReference type="GO" id="GO:0005524">
    <property type="term" value="F:ATP binding"/>
    <property type="evidence" value="ECO:0007669"/>
    <property type="project" value="UniProtKB-KW"/>
</dbReference>
<dbReference type="GO" id="GO:0050515">
    <property type="term" value="F:4-(cytidine 5'-diphospho)-2-C-methyl-D-erythritol kinase activity"/>
    <property type="evidence" value="ECO:0007669"/>
    <property type="project" value="UniProtKB-EC"/>
</dbReference>
<dbReference type="EC" id="2.7.1.148" evidence="4"/>
<reference evidence="4 5" key="1">
    <citation type="journal article" date="2003" name="Proc. Natl. Acad. Sci. U.S.A.">
        <title>The genome sequence of Blochmannia floridanus: comparative analysis of reduced genomes.</title>
        <authorList>
            <person name="Gil R."/>
            <person name="Silva F.J."/>
            <person name="Zientz E."/>
            <person name="Delmotte F."/>
            <person name="Gonzalez-Candelas F."/>
            <person name="Latorre A."/>
            <person name="Rausell C."/>
            <person name="Kramerbeek J."/>
            <person name="Gadau J."/>
            <person name="Hoelldobler B."/>
            <person name="van Ham R.C.H.J."/>
            <person name="Gross R."/>
            <person name="Moya A."/>
        </authorList>
    </citation>
    <scope>NUCLEOTIDE SEQUENCE [LARGE SCALE GENOMIC DNA]</scope>
</reference>
<dbReference type="SUPFAM" id="SSF55060">
    <property type="entry name" value="GHMP Kinase, C-terminal domain"/>
    <property type="match status" value="1"/>
</dbReference>
<keyword evidence="2 4" id="KW-0418">Kinase</keyword>
<dbReference type="InterPro" id="IPR036554">
    <property type="entry name" value="GHMP_kinase_C_sf"/>
</dbReference>